<accession>A0A8K0SK88</accession>
<dbReference type="GO" id="GO:0008233">
    <property type="term" value="F:peptidase activity"/>
    <property type="evidence" value="ECO:0007669"/>
    <property type="project" value="InterPro"/>
</dbReference>
<feature type="domain" description="Peptidase M6-like" evidence="2">
    <location>
        <begin position="274"/>
        <end position="326"/>
    </location>
</feature>
<keyword evidence="1" id="KW-0732">Signal</keyword>
<dbReference type="InterPro" id="IPR008757">
    <property type="entry name" value="Peptidase_M6-like_domain"/>
</dbReference>
<dbReference type="AlphaFoldDB" id="A0A8K0SK88"/>
<dbReference type="Pfam" id="PF05547">
    <property type="entry name" value="Peptidase_M6"/>
    <property type="match status" value="1"/>
</dbReference>
<comment type="caution">
    <text evidence="3">The sequence shown here is derived from an EMBL/GenBank/DDBJ whole genome shotgun (WGS) entry which is preliminary data.</text>
</comment>
<keyword evidence="4" id="KW-1185">Reference proteome</keyword>
<feature type="signal peptide" evidence="1">
    <location>
        <begin position="1"/>
        <end position="18"/>
    </location>
</feature>
<gene>
    <name evidence="3" type="ORF">B0I35DRAFT_358457</name>
</gene>
<dbReference type="NCBIfam" id="TIGR03296">
    <property type="entry name" value="M6dom_TIGR03296"/>
    <property type="match status" value="1"/>
</dbReference>
<dbReference type="OrthoDB" id="3852498at2759"/>
<sequence>MKLSAAVSSALLAQWAHAASCIPRGDPFRIIDPQNWVNPDDMTWDDYVAIPGTNWSDPETPGTIRNFNIALITFDYDDKPFDVTLDPYSTVFGNPQPAAANIPREDVPAFYRDLLNTPTDLNRGHTLHEYWREDSGGRYGVDLTAFGVYRLPDLSWQYGIDDWMNSGSCPEQGACNRDIRTDGLAMWRADVGDDVADSFELVFILSAGQDESSTWQEFGTMMFATPEDVTDEFGPPKDVNETAPNAARTRYVPWTSFASASTIWPNAGGGSSTQAESSGMAVYAHELSHLLSIGDNYNNPYSDPPRRAYTGIWSMMSRGSFNGPGGPHTRWEIPALQGSSLGSLHTVRDKYQLGLITDAELLQVSRAALAESGIVIAEVTARSVVGPILGLRVVLEGGDLAPPCNVNTDLYCDGRGYNYYDVEVVDRMGADSFTPDSGVLISKSKQRDSAPFQWVIDAHPEDIELVDFVTPAGTEQYITLGDYRQLADALFHAGTRSGSLFEYVDEANLLHIYVLGVTRDDVGVLSYTVGVKSLEGSGASEFGLDLAAGNPVGSSANVPTGAGVWCSFDLTNNGTYVEGGDHPEDVSGHVGYDIYRLEAEVDGEGWRVEVPNALVAAAFGQTVSANVAVGALEDAAEVGVVTLTVTSESNPSLRASAQCSVPIG</sequence>
<evidence type="ECO:0000313" key="3">
    <source>
        <dbReference type="EMBL" id="KAH7310606.1"/>
    </source>
</evidence>
<proteinExistence type="predicted"/>
<dbReference type="GO" id="GO:0006508">
    <property type="term" value="P:proteolysis"/>
    <property type="evidence" value="ECO:0007669"/>
    <property type="project" value="InterPro"/>
</dbReference>
<evidence type="ECO:0000313" key="4">
    <source>
        <dbReference type="Proteomes" id="UP000813444"/>
    </source>
</evidence>
<evidence type="ECO:0000256" key="1">
    <source>
        <dbReference type="SAM" id="SignalP"/>
    </source>
</evidence>
<protein>
    <recommendedName>
        <fullName evidence="2">Peptidase M6-like domain-containing protein</fullName>
    </recommendedName>
</protein>
<dbReference type="EMBL" id="JAGPNK010000012">
    <property type="protein sequence ID" value="KAH7310606.1"/>
    <property type="molecule type" value="Genomic_DNA"/>
</dbReference>
<reference evidence="3" key="1">
    <citation type="journal article" date="2021" name="Nat. Commun.">
        <title>Genetic determinants of endophytism in the Arabidopsis root mycobiome.</title>
        <authorList>
            <person name="Mesny F."/>
            <person name="Miyauchi S."/>
            <person name="Thiergart T."/>
            <person name="Pickel B."/>
            <person name="Atanasova L."/>
            <person name="Karlsson M."/>
            <person name="Huettel B."/>
            <person name="Barry K.W."/>
            <person name="Haridas S."/>
            <person name="Chen C."/>
            <person name="Bauer D."/>
            <person name="Andreopoulos W."/>
            <person name="Pangilinan J."/>
            <person name="LaButti K."/>
            <person name="Riley R."/>
            <person name="Lipzen A."/>
            <person name="Clum A."/>
            <person name="Drula E."/>
            <person name="Henrissat B."/>
            <person name="Kohler A."/>
            <person name="Grigoriev I.V."/>
            <person name="Martin F.M."/>
            <person name="Hacquard S."/>
        </authorList>
    </citation>
    <scope>NUCLEOTIDE SEQUENCE</scope>
    <source>
        <strain evidence="3">MPI-CAGE-CH-0235</strain>
    </source>
</reference>
<evidence type="ECO:0000259" key="2">
    <source>
        <dbReference type="Pfam" id="PF05547"/>
    </source>
</evidence>
<name>A0A8K0SK88_9HYPO</name>
<dbReference type="Proteomes" id="UP000813444">
    <property type="component" value="Unassembled WGS sequence"/>
</dbReference>
<organism evidence="3 4">
    <name type="scientific">Stachybotrys elegans</name>
    <dbReference type="NCBI Taxonomy" id="80388"/>
    <lineage>
        <taxon>Eukaryota</taxon>
        <taxon>Fungi</taxon>
        <taxon>Dikarya</taxon>
        <taxon>Ascomycota</taxon>
        <taxon>Pezizomycotina</taxon>
        <taxon>Sordariomycetes</taxon>
        <taxon>Hypocreomycetidae</taxon>
        <taxon>Hypocreales</taxon>
        <taxon>Stachybotryaceae</taxon>
        <taxon>Stachybotrys</taxon>
    </lineage>
</organism>
<feature type="chain" id="PRO_5035440116" description="Peptidase M6-like domain-containing protein" evidence="1">
    <location>
        <begin position="19"/>
        <end position="664"/>
    </location>
</feature>